<dbReference type="GO" id="GO:0030261">
    <property type="term" value="P:chromosome condensation"/>
    <property type="evidence" value="ECO:0007669"/>
    <property type="project" value="UniProtKB-KW"/>
</dbReference>
<evidence type="ECO:0000313" key="7">
    <source>
        <dbReference type="Proteomes" id="UP000298596"/>
    </source>
</evidence>
<geneLocation type="plasmid" evidence="6 7">
    <name>p6</name>
</geneLocation>
<dbReference type="CDD" id="cd13831">
    <property type="entry name" value="HU"/>
    <property type="match status" value="1"/>
</dbReference>
<evidence type="ECO:0000256" key="2">
    <source>
        <dbReference type="ARBA" id="ARBA00023067"/>
    </source>
</evidence>
<keyword evidence="3 6" id="KW-0238">DNA-binding</keyword>
<evidence type="ECO:0000313" key="6">
    <source>
        <dbReference type="EMBL" id="QCO07392.1"/>
    </source>
</evidence>
<sequence>MSTRSKKDIVDAIAEKRGVTKKAAGEALDMVLGAIGEELKDGHDVQLHGFGNFTVKHTEERPGRNPRTGETVTVRAKTKVSFKQAKGCWRTDPRHPSPTRKGAPAHGCWWRPSRFRRHRCPSRPRPAVEADSSSSHGTFAPSPTSSTRRWTTSQSGWRWPSTTAS</sequence>
<name>A0A4D8QQ07_AZOBR</name>
<proteinExistence type="inferred from homology"/>
<dbReference type="InterPro" id="IPR010992">
    <property type="entry name" value="IHF-like_DNA-bd_dom_sf"/>
</dbReference>
<evidence type="ECO:0000256" key="4">
    <source>
        <dbReference type="RuleBase" id="RU003939"/>
    </source>
</evidence>
<gene>
    <name evidence="6" type="ORF">D3867_36580</name>
</gene>
<dbReference type="AlphaFoldDB" id="A0A4D8QQ07"/>
<dbReference type="Gene3D" id="4.10.520.10">
    <property type="entry name" value="IHF-like DNA-binding proteins"/>
    <property type="match status" value="1"/>
</dbReference>
<reference evidence="6 7" key="1">
    <citation type="submission" date="2018-09" db="EMBL/GenBank/DDBJ databases">
        <title>Whole genome based analysis of evolution and adaptive divergence in Indian and Brazilian strains of Azospirillum brasilense.</title>
        <authorList>
            <person name="Singh C."/>
            <person name="Tripathi A.K."/>
        </authorList>
    </citation>
    <scope>NUCLEOTIDE SEQUENCE [LARGE SCALE GENOMIC DNA]</scope>
    <source>
        <strain evidence="6 7">MTCC4036</strain>
        <plasmid evidence="6 7">p6</plasmid>
    </source>
</reference>
<evidence type="ECO:0000256" key="3">
    <source>
        <dbReference type="ARBA" id="ARBA00023125"/>
    </source>
</evidence>
<dbReference type="PANTHER" id="PTHR33175">
    <property type="entry name" value="DNA-BINDING PROTEIN HU"/>
    <property type="match status" value="1"/>
</dbReference>
<dbReference type="PANTHER" id="PTHR33175:SF3">
    <property type="entry name" value="DNA-BINDING PROTEIN HU-BETA"/>
    <property type="match status" value="1"/>
</dbReference>
<keyword evidence="2" id="KW-0226">DNA condensation</keyword>
<accession>A0A4D8QQ07</accession>
<dbReference type="Pfam" id="PF00216">
    <property type="entry name" value="Bac_DNA_binding"/>
    <property type="match status" value="1"/>
</dbReference>
<dbReference type="InterPro" id="IPR000119">
    <property type="entry name" value="Hist_DNA-bd"/>
</dbReference>
<dbReference type="PRINTS" id="PR01727">
    <property type="entry name" value="DNABINDINGHU"/>
</dbReference>
<feature type="region of interest" description="Disordered" evidence="5">
    <location>
        <begin position="83"/>
        <end position="165"/>
    </location>
</feature>
<evidence type="ECO:0000256" key="1">
    <source>
        <dbReference type="ARBA" id="ARBA00010529"/>
    </source>
</evidence>
<comment type="similarity">
    <text evidence="1 4">Belongs to the bacterial histone-like protein family.</text>
</comment>
<dbReference type="GO" id="GO:0003677">
    <property type="term" value="F:DNA binding"/>
    <property type="evidence" value="ECO:0007669"/>
    <property type="project" value="UniProtKB-KW"/>
</dbReference>
<feature type="compositionally biased region" description="Basic residues" evidence="5">
    <location>
        <begin position="113"/>
        <end position="122"/>
    </location>
</feature>
<feature type="compositionally biased region" description="Low complexity" evidence="5">
    <location>
        <begin position="144"/>
        <end position="159"/>
    </location>
</feature>
<dbReference type="GO" id="GO:0030527">
    <property type="term" value="F:structural constituent of chromatin"/>
    <property type="evidence" value="ECO:0007669"/>
    <property type="project" value="InterPro"/>
</dbReference>
<dbReference type="EMBL" id="CP032336">
    <property type="protein sequence ID" value="QCO07392.1"/>
    <property type="molecule type" value="Genomic_DNA"/>
</dbReference>
<protein>
    <submittedName>
        <fullName evidence="6">HU family DNA-binding protein</fullName>
    </submittedName>
</protein>
<evidence type="ECO:0000256" key="5">
    <source>
        <dbReference type="SAM" id="MobiDB-lite"/>
    </source>
</evidence>
<dbReference type="Proteomes" id="UP000298596">
    <property type="component" value="Plasmid p6"/>
</dbReference>
<keyword evidence="6" id="KW-0614">Plasmid</keyword>
<organism evidence="6 7">
    <name type="scientific">Azospirillum brasilense</name>
    <dbReference type="NCBI Taxonomy" id="192"/>
    <lineage>
        <taxon>Bacteria</taxon>
        <taxon>Pseudomonadati</taxon>
        <taxon>Pseudomonadota</taxon>
        <taxon>Alphaproteobacteria</taxon>
        <taxon>Rhodospirillales</taxon>
        <taxon>Azospirillaceae</taxon>
        <taxon>Azospirillum</taxon>
    </lineage>
</organism>
<dbReference type="SMART" id="SM00411">
    <property type="entry name" value="BHL"/>
    <property type="match status" value="1"/>
</dbReference>
<feature type="compositionally biased region" description="Polar residues" evidence="5">
    <location>
        <begin position="131"/>
        <end position="143"/>
    </location>
</feature>
<dbReference type="SUPFAM" id="SSF47729">
    <property type="entry name" value="IHF-like DNA-binding proteins"/>
    <property type="match status" value="1"/>
</dbReference>